<accession>A0A9N9F8Z4</accession>
<dbReference type="OrthoDB" id="2393598at2759"/>
<feature type="region of interest" description="Disordered" evidence="1">
    <location>
        <begin position="84"/>
        <end position="103"/>
    </location>
</feature>
<organism evidence="2 3">
    <name type="scientific">Cetraspora pellucida</name>
    <dbReference type="NCBI Taxonomy" id="1433469"/>
    <lineage>
        <taxon>Eukaryota</taxon>
        <taxon>Fungi</taxon>
        <taxon>Fungi incertae sedis</taxon>
        <taxon>Mucoromycota</taxon>
        <taxon>Glomeromycotina</taxon>
        <taxon>Glomeromycetes</taxon>
        <taxon>Diversisporales</taxon>
        <taxon>Gigasporaceae</taxon>
        <taxon>Cetraspora</taxon>
    </lineage>
</organism>
<comment type="caution">
    <text evidence="2">The sequence shown here is derived from an EMBL/GenBank/DDBJ whole genome shotgun (WGS) entry which is preliminary data.</text>
</comment>
<proteinExistence type="predicted"/>
<protein>
    <submittedName>
        <fullName evidence="2">918_t:CDS:1</fullName>
    </submittedName>
</protein>
<evidence type="ECO:0000313" key="2">
    <source>
        <dbReference type="EMBL" id="CAG8519037.1"/>
    </source>
</evidence>
<gene>
    <name evidence="2" type="ORF">CPELLU_LOCUS3293</name>
</gene>
<sequence length="103" mass="12275">MLTTDNAKFHIRLIPSCWYYDNADMSKEPFLKADKFYEKILTEKTVFPISYLYAFNQNNQDFFKKSLTILQQKKIYRELHKFTKSVDKSSESSSGDEINKKKK</sequence>
<name>A0A9N9F8Z4_9GLOM</name>
<dbReference type="AlphaFoldDB" id="A0A9N9F8Z4"/>
<dbReference type="Proteomes" id="UP000789759">
    <property type="component" value="Unassembled WGS sequence"/>
</dbReference>
<dbReference type="EMBL" id="CAJVQA010001568">
    <property type="protein sequence ID" value="CAG8519037.1"/>
    <property type="molecule type" value="Genomic_DNA"/>
</dbReference>
<evidence type="ECO:0000256" key="1">
    <source>
        <dbReference type="SAM" id="MobiDB-lite"/>
    </source>
</evidence>
<keyword evidence="3" id="KW-1185">Reference proteome</keyword>
<reference evidence="2" key="1">
    <citation type="submission" date="2021-06" db="EMBL/GenBank/DDBJ databases">
        <authorList>
            <person name="Kallberg Y."/>
            <person name="Tangrot J."/>
            <person name="Rosling A."/>
        </authorList>
    </citation>
    <scope>NUCLEOTIDE SEQUENCE</scope>
    <source>
        <strain evidence="2">FL966</strain>
    </source>
</reference>
<evidence type="ECO:0000313" key="3">
    <source>
        <dbReference type="Proteomes" id="UP000789759"/>
    </source>
</evidence>